<reference evidence="2" key="1">
    <citation type="journal article" date="2023" name="Mol. Phylogenet. Evol.">
        <title>Genome-scale phylogeny and comparative genomics of the fungal order Sordariales.</title>
        <authorList>
            <person name="Hensen N."/>
            <person name="Bonometti L."/>
            <person name="Westerberg I."/>
            <person name="Brannstrom I.O."/>
            <person name="Guillou S."/>
            <person name="Cros-Aarteil S."/>
            <person name="Calhoun S."/>
            <person name="Haridas S."/>
            <person name="Kuo A."/>
            <person name="Mondo S."/>
            <person name="Pangilinan J."/>
            <person name="Riley R."/>
            <person name="LaButti K."/>
            <person name="Andreopoulos B."/>
            <person name="Lipzen A."/>
            <person name="Chen C."/>
            <person name="Yan M."/>
            <person name="Daum C."/>
            <person name="Ng V."/>
            <person name="Clum A."/>
            <person name="Steindorff A."/>
            <person name="Ohm R.A."/>
            <person name="Martin F."/>
            <person name="Silar P."/>
            <person name="Natvig D.O."/>
            <person name="Lalanne C."/>
            <person name="Gautier V."/>
            <person name="Ament-Velasquez S.L."/>
            <person name="Kruys A."/>
            <person name="Hutchinson M.I."/>
            <person name="Powell A.J."/>
            <person name="Barry K."/>
            <person name="Miller A.N."/>
            <person name="Grigoriev I.V."/>
            <person name="Debuchy R."/>
            <person name="Gladieux P."/>
            <person name="Hiltunen Thoren M."/>
            <person name="Johannesson H."/>
        </authorList>
    </citation>
    <scope>NUCLEOTIDE SEQUENCE</scope>
    <source>
        <strain evidence="2">CBS 560.94</strain>
    </source>
</reference>
<dbReference type="AlphaFoldDB" id="A0AAE0JFY0"/>
<dbReference type="GeneID" id="87865434"/>
<reference evidence="2" key="2">
    <citation type="submission" date="2023-06" db="EMBL/GenBank/DDBJ databases">
        <authorList>
            <consortium name="Lawrence Berkeley National Laboratory"/>
            <person name="Haridas S."/>
            <person name="Hensen N."/>
            <person name="Bonometti L."/>
            <person name="Westerberg I."/>
            <person name="Brannstrom I.O."/>
            <person name="Guillou S."/>
            <person name="Cros-Aarteil S."/>
            <person name="Calhoun S."/>
            <person name="Kuo A."/>
            <person name="Mondo S."/>
            <person name="Pangilinan J."/>
            <person name="Riley R."/>
            <person name="Labutti K."/>
            <person name="Andreopoulos B."/>
            <person name="Lipzen A."/>
            <person name="Chen C."/>
            <person name="Yanf M."/>
            <person name="Daum C."/>
            <person name="Ng V."/>
            <person name="Clum A."/>
            <person name="Steindorff A."/>
            <person name="Ohm R."/>
            <person name="Martin F."/>
            <person name="Silar P."/>
            <person name="Natvig D."/>
            <person name="Lalanne C."/>
            <person name="Gautier V."/>
            <person name="Ament-Velasquez S.L."/>
            <person name="Kruys A."/>
            <person name="Hutchinson M.I."/>
            <person name="Powell A.J."/>
            <person name="Barry K."/>
            <person name="Miller A.N."/>
            <person name="Grigoriev I.V."/>
            <person name="Debuchy R."/>
            <person name="Gladieux P."/>
            <person name="Thoren M.H."/>
            <person name="Johannesson H."/>
        </authorList>
    </citation>
    <scope>NUCLEOTIDE SEQUENCE</scope>
    <source>
        <strain evidence="2">CBS 560.94</strain>
    </source>
</reference>
<comment type="caution">
    <text evidence="2">The sequence shown here is derived from an EMBL/GenBank/DDBJ whole genome shotgun (WGS) entry which is preliminary data.</text>
</comment>
<proteinExistence type="predicted"/>
<organism evidence="2 3">
    <name type="scientific">Neurospora tetraspora</name>
    <dbReference type="NCBI Taxonomy" id="94610"/>
    <lineage>
        <taxon>Eukaryota</taxon>
        <taxon>Fungi</taxon>
        <taxon>Dikarya</taxon>
        <taxon>Ascomycota</taxon>
        <taxon>Pezizomycotina</taxon>
        <taxon>Sordariomycetes</taxon>
        <taxon>Sordariomycetidae</taxon>
        <taxon>Sordariales</taxon>
        <taxon>Sordariaceae</taxon>
        <taxon>Neurospora</taxon>
    </lineage>
</organism>
<evidence type="ECO:0000256" key="1">
    <source>
        <dbReference type="SAM" id="MobiDB-lite"/>
    </source>
</evidence>
<dbReference type="Proteomes" id="UP001278500">
    <property type="component" value="Unassembled WGS sequence"/>
</dbReference>
<evidence type="ECO:0000313" key="2">
    <source>
        <dbReference type="EMBL" id="KAK3345375.1"/>
    </source>
</evidence>
<protein>
    <submittedName>
        <fullName evidence="2">Uncharacterized protein</fullName>
    </submittedName>
</protein>
<dbReference type="RefSeq" id="XP_062681988.1">
    <property type="nucleotide sequence ID" value="XM_062828280.1"/>
</dbReference>
<accession>A0AAE0JFY0</accession>
<evidence type="ECO:0000313" key="3">
    <source>
        <dbReference type="Proteomes" id="UP001278500"/>
    </source>
</evidence>
<feature type="region of interest" description="Disordered" evidence="1">
    <location>
        <begin position="46"/>
        <end position="90"/>
    </location>
</feature>
<dbReference type="EMBL" id="JAUEPP010000004">
    <property type="protein sequence ID" value="KAK3345375.1"/>
    <property type="molecule type" value="Genomic_DNA"/>
</dbReference>
<keyword evidence="3" id="KW-1185">Reference proteome</keyword>
<gene>
    <name evidence="2" type="ORF">B0H65DRAFT_509099</name>
</gene>
<sequence>MAKTLFGEDRFVGFDSWEISLWADEGLGDETGRQVNTIQQALVFSRPLSQEPSDGIGAGTMTHSPSLSKKNSDAIGEGSAKRGISTREAR</sequence>
<name>A0AAE0JFY0_9PEZI</name>